<evidence type="ECO:0000256" key="3">
    <source>
        <dbReference type="PIRNR" id="PIRNR006439"/>
    </source>
</evidence>
<dbReference type="PIRSF" id="PIRSF006439">
    <property type="entry name" value="Indolepyruvate_ferr_oxidored"/>
    <property type="match status" value="1"/>
</dbReference>
<protein>
    <recommendedName>
        <fullName evidence="3">Indolepyruvate oxidoreductase subunit IorA</fullName>
        <shortName evidence="3">IOR</shortName>
        <ecNumber evidence="3">1.2.7.8</ecNumber>
    </recommendedName>
    <alternativeName>
        <fullName evidence="3">Indolepyruvate ferredoxin oxidoreductase subunit alpha</fullName>
    </alternativeName>
</protein>
<dbReference type="Pfam" id="PF00037">
    <property type="entry name" value="Fer4"/>
    <property type="match status" value="1"/>
</dbReference>
<keyword evidence="2 3" id="KW-0560">Oxidoreductase</keyword>
<dbReference type="CDD" id="cd07034">
    <property type="entry name" value="TPP_PYR_PFOR_IOR-alpha_like"/>
    <property type="match status" value="1"/>
</dbReference>
<dbReference type="InterPro" id="IPR017721">
    <property type="entry name" value="IorA"/>
</dbReference>
<keyword evidence="6" id="KW-1185">Reference proteome</keyword>
<dbReference type="Pfam" id="PF02775">
    <property type="entry name" value="TPP_enzyme_C"/>
    <property type="match status" value="1"/>
</dbReference>
<proteinExistence type="predicted"/>
<dbReference type="PANTHER" id="PTHR43710:SF7">
    <property type="entry name" value="INDOLEPYRUVATE OXIDOREDUCTASE SUBUNIT IORA"/>
    <property type="match status" value="1"/>
</dbReference>
<keyword evidence="3" id="KW-0004">4Fe-4S</keyword>
<dbReference type="InterPro" id="IPR045025">
    <property type="entry name" value="HACL1-like"/>
</dbReference>
<keyword evidence="3" id="KW-0411">Iron-sulfur</keyword>
<keyword evidence="3" id="KW-0249">Electron transport</keyword>
<comment type="function">
    <text evidence="3">Catalyzes the ferredoxin-dependent oxidative decarboxylation of arylpyruvates.</text>
</comment>
<sequence length="626" mass="67496">MSTALAHEILRDEPGFKSCMLGNLAIARGALEAGVGLATCYPGTPASEVGDTIAHIANDAGIKFEYSVNEKVAVEIAFAASLAGTRCLCSMKHLGLGYAGDPISTMPYVGVEGGLVIVSAGDPGCITSPNEQDQRHLSRFLYYPILDPATPHDALAMTRFGFALSEETKLPVVLRPTTRVCHTSGMVECGPLPAEKRPISFTKDPARHVPIPINARRMRQELMQRYARAEELLSRSEFFPRTGTGRHGVIASGVGYAYASQAIDDLGIADRVSLLQIGAYPIPVAILEGFLESVESILVVEELTPFVEECVTLAAFRSERRIPIYGKTSRHFPLAGEYDPDIVEDALREYVDLPKQKRKPAALPDLPPRPPVLCPGCPHRASFSHIRTVFGKKTVYCNDIGCYTLGYGEPLHSCDTLLCMGSSISQASALARVTGERTVAYLGDSTFFHSGLPPLANAVQAADKITVVILNNFVTAMTGFQPSIAGRADAPHMAAGEGSRPEKPTATKNLSLEQAVRGLGVTEIYSINQFDERSTLEALRLAGNGDGVNVIICNSPCVVHEKRLGIYEPRSPFHIDPEICVQCSACVRFVGCPSIYVSEGEFFIDQDLCEGCGLCAHVCTHGAIRR</sequence>
<dbReference type="Gene3D" id="3.40.50.970">
    <property type="match status" value="2"/>
</dbReference>
<dbReference type="SUPFAM" id="SSF54862">
    <property type="entry name" value="4Fe-4S ferredoxins"/>
    <property type="match status" value="1"/>
</dbReference>
<comment type="caution">
    <text evidence="5">The sequence shown here is derived from an EMBL/GenBank/DDBJ whole genome shotgun (WGS) entry which is preliminary data.</text>
</comment>
<dbReference type="CDD" id="cd02008">
    <property type="entry name" value="TPP_IOR_alpha"/>
    <property type="match status" value="1"/>
</dbReference>
<comment type="catalytic activity">
    <reaction evidence="3">
        <text>indole-3-pyruvate + 2 oxidized [2Fe-2S]-[ferredoxin] + CoA = (indol-3-yl)acetyl-CoA + 2 reduced [2Fe-2S]-[ferredoxin] + CO2 + H(+)</text>
        <dbReference type="Rhea" id="RHEA:12645"/>
        <dbReference type="Rhea" id="RHEA-COMP:10000"/>
        <dbReference type="Rhea" id="RHEA-COMP:10001"/>
        <dbReference type="ChEBI" id="CHEBI:15378"/>
        <dbReference type="ChEBI" id="CHEBI:16526"/>
        <dbReference type="ChEBI" id="CHEBI:17640"/>
        <dbReference type="ChEBI" id="CHEBI:33737"/>
        <dbReference type="ChEBI" id="CHEBI:33738"/>
        <dbReference type="ChEBI" id="CHEBI:57271"/>
        <dbReference type="ChEBI" id="CHEBI:57287"/>
        <dbReference type="EC" id="1.2.7.8"/>
    </reaction>
</comment>
<evidence type="ECO:0000256" key="2">
    <source>
        <dbReference type="ARBA" id="ARBA00023002"/>
    </source>
</evidence>
<reference evidence="5 6" key="1">
    <citation type="submission" date="2024-09" db="EMBL/GenBank/DDBJ databases">
        <authorList>
            <person name="D'Angelo T."/>
        </authorList>
    </citation>
    <scope>NUCLEOTIDE SEQUENCE [LARGE SCALE GENOMIC DNA]</scope>
    <source>
        <strain evidence="5">SAG AM-320-E07</strain>
    </source>
</reference>
<dbReference type="InterPro" id="IPR029061">
    <property type="entry name" value="THDP-binding"/>
</dbReference>
<dbReference type="PROSITE" id="PS51379">
    <property type="entry name" value="4FE4S_FER_2"/>
    <property type="match status" value="2"/>
</dbReference>
<evidence type="ECO:0000313" key="6">
    <source>
        <dbReference type="Proteomes" id="UP001593833"/>
    </source>
</evidence>
<dbReference type="Proteomes" id="UP001593833">
    <property type="component" value="Unassembled WGS sequence"/>
</dbReference>
<dbReference type="PANTHER" id="PTHR43710">
    <property type="entry name" value="2-HYDROXYACYL-COA LYASE"/>
    <property type="match status" value="1"/>
</dbReference>
<evidence type="ECO:0000256" key="1">
    <source>
        <dbReference type="ARBA" id="ARBA00022723"/>
    </source>
</evidence>
<keyword evidence="1 3" id="KW-0479">Metal-binding</keyword>
<accession>A0ABV6YIC8</accession>
<dbReference type="Gene3D" id="3.30.70.20">
    <property type="match status" value="1"/>
</dbReference>
<comment type="cofactor">
    <cofactor evidence="3">
        <name>[4Fe-4S] cluster</name>
        <dbReference type="ChEBI" id="CHEBI:49883"/>
    </cofactor>
    <text evidence="3">Binds 2 [4Fe-4S] clusters. In this family the first cluster has a non-standard and varying [4Fe-4S] binding motif CX(2)CX(2)CX(4-5)CP.</text>
</comment>
<feature type="domain" description="4Fe-4S ferredoxin-type" evidence="4">
    <location>
        <begin position="571"/>
        <end position="594"/>
    </location>
</feature>
<dbReference type="EC" id="1.2.7.8" evidence="3"/>
<dbReference type="InterPro" id="IPR017896">
    <property type="entry name" value="4Fe4S_Fe-S-bd"/>
</dbReference>
<dbReference type="InterPro" id="IPR002880">
    <property type="entry name" value="Pyrv_Fd/Flavodoxin_OxRdtase_N"/>
</dbReference>
<evidence type="ECO:0000313" key="5">
    <source>
        <dbReference type="EMBL" id="MFC1572040.1"/>
    </source>
</evidence>
<dbReference type="EMBL" id="JBHPKH010000002">
    <property type="protein sequence ID" value="MFC1572040.1"/>
    <property type="molecule type" value="Genomic_DNA"/>
</dbReference>
<evidence type="ECO:0000259" key="4">
    <source>
        <dbReference type="PROSITE" id="PS51379"/>
    </source>
</evidence>
<organism evidence="5 6">
    <name type="scientific">Eiseniibacteriota bacterium</name>
    <dbReference type="NCBI Taxonomy" id="2212470"/>
    <lineage>
        <taxon>Bacteria</taxon>
        <taxon>Candidatus Eiseniibacteriota</taxon>
    </lineage>
</organism>
<name>A0ABV6YIC8_UNCEI</name>
<keyword evidence="3" id="KW-0408">Iron</keyword>
<gene>
    <name evidence="5" type="ORF">ACFL6M_00415</name>
</gene>
<dbReference type="InterPro" id="IPR011766">
    <property type="entry name" value="TPP_enzyme_TPP-bd"/>
</dbReference>
<feature type="domain" description="4Fe-4S ferredoxin-type" evidence="4">
    <location>
        <begin position="600"/>
        <end position="626"/>
    </location>
</feature>
<dbReference type="SUPFAM" id="SSF52518">
    <property type="entry name" value="Thiamin diphosphate-binding fold (THDP-binding)"/>
    <property type="match status" value="2"/>
</dbReference>
<keyword evidence="3" id="KW-0813">Transport</keyword>